<name>A0ABS2R0U7_9BACI</name>
<dbReference type="EMBL" id="JAFBFH010000001">
    <property type="protein sequence ID" value="MBM7713204.1"/>
    <property type="molecule type" value="Genomic_DNA"/>
</dbReference>
<keyword evidence="1" id="KW-0472">Membrane</keyword>
<evidence type="ECO:0000313" key="2">
    <source>
        <dbReference type="EMBL" id="MBM7713204.1"/>
    </source>
</evidence>
<evidence type="ECO:0000256" key="1">
    <source>
        <dbReference type="SAM" id="Phobius"/>
    </source>
</evidence>
<accession>A0ABS2R0U7</accession>
<organism evidence="2 3">
    <name type="scientific">Siminovitchia thermophila</name>
    <dbReference type="NCBI Taxonomy" id="1245522"/>
    <lineage>
        <taxon>Bacteria</taxon>
        <taxon>Bacillati</taxon>
        <taxon>Bacillota</taxon>
        <taxon>Bacilli</taxon>
        <taxon>Bacillales</taxon>
        <taxon>Bacillaceae</taxon>
        <taxon>Siminovitchia</taxon>
    </lineage>
</organism>
<dbReference type="Proteomes" id="UP000823485">
    <property type="component" value="Unassembled WGS sequence"/>
</dbReference>
<comment type="caution">
    <text evidence="2">The sequence shown here is derived from an EMBL/GenBank/DDBJ whole genome shotgun (WGS) entry which is preliminary data.</text>
</comment>
<feature type="transmembrane region" description="Helical" evidence="1">
    <location>
        <begin position="20"/>
        <end position="41"/>
    </location>
</feature>
<proteinExistence type="predicted"/>
<keyword evidence="1" id="KW-1133">Transmembrane helix</keyword>
<keyword evidence="1" id="KW-0812">Transmembrane</keyword>
<keyword evidence="3" id="KW-1185">Reference proteome</keyword>
<reference evidence="2 3" key="1">
    <citation type="submission" date="2021-01" db="EMBL/GenBank/DDBJ databases">
        <title>Genomic Encyclopedia of Type Strains, Phase IV (KMG-IV): sequencing the most valuable type-strain genomes for metagenomic binning, comparative biology and taxonomic classification.</title>
        <authorList>
            <person name="Goeker M."/>
        </authorList>
    </citation>
    <scope>NUCLEOTIDE SEQUENCE [LARGE SCALE GENOMIC DNA]</scope>
    <source>
        <strain evidence="2 3">DSM 105453</strain>
    </source>
</reference>
<dbReference type="RefSeq" id="WP_205177896.1">
    <property type="nucleotide sequence ID" value="NZ_JAFBFH010000001.1"/>
</dbReference>
<evidence type="ECO:0000313" key="3">
    <source>
        <dbReference type="Proteomes" id="UP000823485"/>
    </source>
</evidence>
<gene>
    <name evidence="2" type="ORF">JOC94_000170</name>
</gene>
<protein>
    <submittedName>
        <fullName evidence="2">Uncharacterized protein</fullName>
    </submittedName>
</protein>
<sequence length="46" mass="5142">MSNSFDNLTLRNTQIRFSIAMSFVMEKVALAFSIMIVTGICEKLGI</sequence>